<keyword evidence="1" id="KW-0408">Iron</keyword>
<dbReference type="EMBL" id="KV722514">
    <property type="protein sequence ID" value="OCH86738.1"/>
    <property type="molecule type" value="Genomic_DNA"/>
</dbReference>
<feature type="domain" description="Fe2OG dioxygenase" evidence="2">
    <location>
        <begin position="181"/>
        <end position="299"/>
    </location>
</feature>
<evidence type="ECO:0000259" key="2">
    <source>
        <dbReference type="PROSITE" id="PS51471"/>
    </source>
</evidence>
<evidence type="ECO:0000256" key="1">
    <source>
        <dbReference type="RuleBase" id="RU003682"/>
    </source>
</evidence>
<evidence type="ECO:0000313" key="3">
    <source>
        <dbReference type="EMBL" id="OCH86738.1"/>
    </source>
</evidence>
<organism evidence="3 4">
    <name type="scientific">Obba rivulosa</name>
    <dbReference type="NCBI Taxonomy" id="1052685"/>
    <lineage>
        <taxon>Eukaryota</taxon>
        <taxon>Fungi</taxon>
        <taxon>Dikarya</taxon>
        <taxon>Basidiomycota</taxon>
        <taxon>Agaricomycotina</taxon>
        <taxon>Agaricomycetes</taxon>
        <taxon>Polyporales</taxon>
        <taxon>Gelatoporiaceae</taxon>
        <taxon>Obba</taxon>
    </lineage>
</organism>
<dbReference type="InterPro" id="IPR044861">
    <property type="entry name" value="IPNS-like_FE2OG_OXY"/>
</dbReference>
<dbReference type="PROSITE" id="PS51471">
    <property type="entry name" value="FE2OG_OXY"/>
    <property type="match status" value="1"/>
</dbReference>
<keyword evidence="4" id="KW-1185">Reference proteome</keyword>
<gene>
    <name evidence="3" type="ORF">OBBRIDRAFT_796900</name>
</gene>
<dbReference type="InterPro" id="IPR005123">
    <property type="entry name" value="Oxoglu/Fe-dep_dioxygenase_dom"/>
</dbReference>
<accession>A0A8E2AM46</accession>
<dbReference type="SUPFAM" id="SSF51197">
    <property type="entry name" value="Clavaminate synthase-like"/>
    <property type="match status" value="1"/>
</dbReference>
<sequence length="368" mass="41874">MPSVTLPQIPHYEPAPPTKEPLEYADLAVIDLSKAKTLEGRMELATQLREAMTTIGFFYVINHGLTSAQNTRMFDIADVPFSQVPEDEKKALQADIKGTGSYQGYKLRQYWHIDAGVRDQIEHYNLARDVTKKQHPKALAPLLPEIDAFARLNHFEILHTLLRLFALGMELPEDTFVKEHNFDAPGDSWVRFMKYFPRSEDDEAKTKNVWLKGHTDEHLLDSGSVTILWSQPVSALQILSPDGKWRWISHIENALVVNAGDAMDALSGGFYKPTIHRVVQPPPDQRGYPRLGVFYFAMPDDDVKLVPHVESPVLRARGIQWRFEEANAPTMEMWRKGRAAAYGRTQLKKTEGNVEEELVNGIIVKNYN</sequence>
<dbReference type="GO" id="GO:0046872">
    <property type="term" value="F:metal ion binding"/>
    <property type="evidence" value="ECO:0007669"/>
    <property type="project" value="UniProtKB-KW"/>
</dbReference>
<name>A0A8E2AM46_9APHY</name>
<dbReference type="PRINTS" id="PR00682">
    <property type="entry name" value="IPNSYNTHASE"/>
</dbReference>
<dbReference type="Gene3D" id="2.60.120.330">
    <property type="entry name" value="B-lactam Antibiotic, Isopenicillin N Synthase, Chain"/>
    <property type="match status" value="1"/>
</dbReference>
<dbReference type="Pfam" id="PF14226">
    <property type="entry name" value="DIOX_N"/>
    <property type="match status" value="1"/>
</dbReference>
<dbReference type="Proteomes" id="UP000250043">
    <property type="component" value="Unassembled WGS sequence"/>
</dbReference>
<proteinExistence type="inferred from homology"/>
<comment type="similarity">
    <text evidence="1">Belongs to the iron/ascorbate-dependent oxidoreductase family.</text>
</comment>
<dbReference type="InterPro" id="IPR027443">
    <property type="entry name" value="IPNS-like_sf"/>
</dbReference>
<dbReference type="PANTHER" id="PTHR47990">
    <property type="entry name" value="2-OXOGLUTARATE (2OG) AND FE(II)-DEPENDENT OXYGENASE SUPERFAMILY PROTEIN-RELATED"/>
    <property type="match status" value="1"/>
</dbReference>
<protein>
    <submittedName>
        <fullName evidence="3">Clavaminate synthase-like protein</fullName>
    </submittedName>
</protein>
<dbReference type="Pfam" id="PF03171">
    <property type="entry name" value="2OG-FeII_Oxy"/>
    <property type="match status" value="1"/>
</dbReference>
<reference evidence="3 4" key="1">
    <citation type="submission" date="2016-07" db="EMBL/GenBank/DDBJ databases">
        <title>Draft genome of the white-rot fungus Obba rivulosa 3A-2.</title>
        <authorList>
            <consortium name="DOE Joint Genome Institute"/>
            <person name="Miettinen O."/>
            <person name="Riley R."/>
            <person name="Acob R."/>
            <person name="Barry K."/>
            <person name="Cullen D."/>
            <person name="De Vries R."/>
            <person name="Hainaut M."/>
            <person name="Hatakka A."/>
            <person name="Henrissat B."/>
            <person name="Hilden K."/>
            <person name="Kuo R."/>
            <person name="Labutti K."/>
            <person name="Lipzen A."/>
            <person name="Makela M.R."/>
            <person name="Sandor L."/>
            <person name="Spatafora J.W."/>
            <person name="Grigoriev I.V."/>
            <person name="Hibbett D.S."/>
        </authorList>
    </citation>
    <scope>NUCLEOTIDE SEQUENCE [LARGE SCALE GENOMIC DNA]</scope>
    <source>
        <strain evidence="3 4">3A-2</strain>
    </source>
</reference>
<dbReference type="InterPro" id="IPR026992">
    <property type="entry name" value="DIOX_N"/>
</dbReference>
<keyword evidence="1" id="KW-0479">Metal-binding</keyword>
<keyword evidence="1" id="KW-0560">Oxidoreductase</keyword>
<dbReference type="GO" id="GO:0016491">
    <property type="term" value="F:oxidoreductase activity"/>
    <property type="evidence" value="ECO:0007669"/>
    <property type="project" value="UniProtKB-KW"/>
</dbReference>
<dbReference type="OrthoDB" id="406156at2759"/>
<evidence type="ECO:0000313" key="4">
    <source>
        <dbReference type="Proteomes" id="UP000250043"/>
    </source>
</evidence>
<dbReference type="InterPro" id="IPR050231">
    <property type="entry name" value="Iron_ascorbate_oxido_reductase"/>
</dbReference>
<dbReference type="AlphaFoldDB" id="A0A8E2AM46"/>